<name>A0A914Q0Z1_9BILA</name>
<evidence type="ECO:0000256" key="1">
    <source>
        <dbReference type="SAM" id="MobiDB-lite"/>
    </source>
</evidence>
<evidence type="ECO:0000256" key="2">
    <source>
        <dbReference type="SAM" id="Phobius"/>
    </source>
</evidence>
<feature type="transmembrane region" description="Helical" evidence="2">
    <location>
        <begin position="131"/>
        <end position="152"/>
    </location>
</feature>
<evidence type="ECO:0000313" key="3">
    <source>
        <dbReference type="Proteomes" id="UP000887578"/>
    </source>
</evidence>
<protein>
    <submittedName>
        <fullName evidence="4">Transmembrane protein 186</fullName>
    </submittedName>
</protein>
<feature type="region of interest" description="Disordered" evidence="1">
    <location>
        <begin position="246"/>
        <end position="269"/>
    </location>
</feature>
<proteinExistence type="predicted"/>
<keyword evidence="2" id="KW-0472">Membrane</keyword>
<dbReference type="WBParaSite" id="PDA_v2.g24791.t1">
    <property type="protein sequence ID" value="PDA_v2.g24791.t1"/>
    <property type="gene ID" value="PDA_v2.g24791"/>
</dbReference>
<keyword evidence="2" id="KW-0812">Transmembrane</keyword>
<organism evidence="3 4">
    <name type="scientific">Panagrolaimus davidi</name>
    <dbReference type="NCBI Taxonomy" id="227884"/>
    <lineage>
        <taxon>Eukaryota</taxon>
        <taxon>Metazoa</taxon>
        <taxon>Ecdysozoa</taxon>
        <taxon>Nematoda</taxon>
        <taxon>Chromadorea</taxon>
        <taxon>Rhabditida</taxon>
        <taxon>Tylenchina</taxon>
        <taxon>Panagrolaimomorpha</taxon>
        <taxon>Panagrolaimoidea</taxon>
        <taxon>Panagrolaimidae</taxon>
        <taxon>Panagrolaimus</taxon>
    </lineage>
</organism>
<keyword evidence="2" id="KW-1133">Transmembrane helix</keyword>
<accession>A0A914Q0Z1</accession>
<dbReference type="Proteomes" id="UP000887578">
    <property type="component" value="Unplaced"/>
</dbReference>
<sequence length="269" mass="31131">MFYRNGETLIRVSKSFLNGFTKRLQHTQPEKREPFYKRWFQNIMIYGMEGQAAAYRPKIVTRYYRIDKIDSSKWNIIYHDFIATRIAVLGLISISSVGAFIAICSTDFYLHGELTSPSGMRLQRDFEELGSFAYVIASAMCLCAFCLVRLHLLRILRIYQSKSNPEDFCMIRAGFLRFYKKTPFNRSQVKVLPVMYEQNAQYYKLFIFGNINVCKKSAIINTESFEQPVIKSYMFGERNTLPEKLLSSSNGKSSTAAAKPKKLPPPPMF</sequence>
<dbReference type="AlphaFoldDB" id="A0A914Q0Z1"/>
<feature type="compositionally biased region" description="Polar residues" evidence="1">
    <location>
        <begin position="246"/>
        <end position="255"/>
    </location>
</feature>
<evidence type="ECO:0000313" key="4">
    <source>
        <dbReference type="WBParaSite" id="PDA_v2.g24791.t1"/>
    </source>
</evidence>
<keyword evidence="3" id="KW-1185">Reference proteome</keyword>
<reference evidence="4" key="1">
    <citation type="submission" date="2022-11" db="UniProtKB">
        <authorList>
            <consortium name="WormBaseParasite"/>
        </authorList>
    </citation>
    <scope>IDENTIFICATION</scope>
</reference>
<feature type="transmembrane region" description="Helical" evidence="2">
    <location>
        <begin position="86"/>
        <end position="111"/>
    </location>
</feature>